<dbReference type="Pfam" id="PF13181">
    <property type="entry name" value="TPR_8"/>
    <property type="match status" value="2"/>
</dbReference>
<dbReference type="FunFam" id="1.25.40.10:FF:000289">
    <property type="entry name" value="RNA polymerase-associated protein CTR9 homolog"/>
    <property type="match status" value="1"/>
</dbReference>
<feature type="compositionally biased region" description="Basic and acidic residues" evidence="5">
    <location>
        <begin position="863"/>
        <end position="874"/>
    </location>
</feature>
<evidence type="ECO:0000256" key="2">
    <source>
        <dbReference type="ARBA" id="ARBA00022803"/>
    </source>
</evidence>
<name>A0A212EL98_DANPL</name>
<feature type="repeat" description="TPR" evidence="3">
    <location>
        <begin position="338"/>
        <end position="371"/>
    </location>
</feature>
<dbReference type="EMBL" id="AGBW02014109">
    <property type="protein sequence ID" value="OWR42248.1"/>
    <property type="molecule type" value="Genomic_DNA"/>
</dbReference>
<dbReference type="PANTHER" id="PTHR14027">
    <property type="entry name" value="RNA POLYMERASE-ASSOCIATED PROTEIN CTR9"/>
    <property type="match status" value="1"/>
</dbReference>
<keyword evidence="1" id="KW-0677">Repeat</keyword>
<keyword evidence="8" id="KW-1185">Reference proteome</keyword>
<feature type="compositionally biased region" description="Basic and acidic residues" evidence="5">
    <location>
        <begin position="937"/>
        <end position="947"/>
    </location>
</feature>
<dbReference type="InterPro" id="IPR019734">
    <property type="entry name" value="TPR_rpt"/>
</dbReference>
<gene>
    <name evidence="7" type="ORF">KGM_205269</name>
</gene>
<accession>A0A212EL98</accession>
<dbReference type="STRING" id="278856.A0A212EL98"/>
<dbReference type="PROSITE" id="PS50005">
    <property type="entry name" value="TPR"/>
    <property type="match status" value="5"/>
</dbReference>
<dbReference type="KEGG" id="dpl:KGM_205269"/>
<dbReference type="InParanoid" id="A0A212EL98"/>
<feature type="compositionally biased region" description="Basic and acidic residues" evidence="5">
    <location>
        <begin position="1017"/>
        <end position="1043"/>
    </location>
</feature>
<protein>
    <submittedName>
        <fullName evidence="7">RNA polymerase-associated protein CTR9</fullName>
    </submittedName>
</protein>
<feature type="compositionally biased region" description="Basic and acidic residues" evidence="5">
    <location>
        <begin position="993"/>
        <end position="1007"/>
    </location>
</feature>
<dbReference type="AlphaFoldDB" id="A0A212EL98"/>
<dbReference type="GO" id="GO:0006355">
    <property type="term" value="P:regulation of DNA-templated transcription"/>
    <property type="evidence" value="ECO:0007669"/>
    <property type="project" value="InterPro"/>
</dbReference>
<comment type="caution">
    <text evidence="7">The sequence shown here is derived from an EMBL/GenBank/DDBJ whole genome shotgun (WGS) entry which is preliminary data.</text>
</comment>
<dbReference type="InterPro" id="IPR011990">
    <property type="entry name" value="TPR-like_helical_dom_sf"/>
</dbReference>
<evidence type="ECO:0000313" key="8">
    <source>
        <dbReference type="Proteomes" id="UP000007151"/>
    </source>
</evidence>
<feature type="repeat" description="TPR" evidence="3">
    <location>
        <begin position="160"/>
        <end position="193"/>
    </location>
</feature>
<feature type="compositionally biased region" description="Basic and acidic residues" evidence="5">
    <location>
        <begin position="955"/>
        <end position="972"/>
    </location>
</feature>
<feature type="repeat" description="TPR" evidence="3">
    <location>
        <begin position="195"/>
        <end position="228"/>
    </location>
</feature>
<dbReference type="GO" id="GO:0006368">
    <property type="term" value="P:transcription elongation by RNA polymerase II"/>
    <property type="evidence" value="ECO:0007669"/>
    <property type="project" value="TreeGrafter"/>
</dbReference>
<dbReference type="Pfam" id="PF07719">
    <property type="entry name" value="TPR_2"/>
    <property type="match status" value="1"/>
</dbReference>
<feature type="compositionally biased region" description="Basic and acidic residues" evidence="5">
    <location>
        <begin position="828"/>
        <end position="856"/>
    </location>
</feature>
<feature type="compositionally biased region" description="Basic and acidic residues" evidence="5">
    <location>
        <begin position="884"/>
        <end position="898"/>
    </location>
</feature>
<dbReference type="FunFam" id="1.25.40.10:FF:000077">
    <property type="entry name" value="CTR9 homolog, Paf1/RNA polymerase II complex component"/>
    <property type="match status" value="1"/>
</dbReference>
<dbReference type="PANTHER" id="PTHR14027:SF2">
    <property type="entry name" value="RNA POLYMERASE-ASSOCIATED PROTEIN CTR9 HOMOLOG"/>
    <property type="match status" value="1"/>
</dbReference>
<dbReference type="Proteomes" id="UP000007151">
    <property type="component" value="Unassembled WGS sequence"/>
</dbReference>
<dbReference type="Pfam" id="PF13374">
    <property type="entry name" value="TPR_10"/>
    <property type="match status" value="1"/>
</dbReference>
<sequence>MSLEIPLMSTDEVIELDPESLPCGEEVLSILQQERSQLNVWINVALAYYKQNKIDDFLKILEASRVDANIDYRDFERDQMRALDMLAAYYVQEANKEKSKDKKKELFTEATLLYTMADKIIMYDQNHLLGRAYFCLLEGDKMAQADTQFNFVLNQSPNNVPSLLGKACIAFNRKDYRGALAFYKKALRTNPNSPAALRLGMGHCFMKLNNQEKARMAFERALQLDPQCVGALVGLSILKLNLQESESNKMAVIMLSKAYAIDPKNPMVLNHLANHFFFKKDYSKVQHLALHAYHNTENDAMRAESCHHLARAYHAQGDCVKAFQYYYQATQFAPPNFVLPHYGLGQMYIYRGDTENAAQCFEKVLKAQPGNYETMKILGSLYANSPSQLQRDIARQHLKKVTEQFPDDVEAWIELAQILEQNDLQGSLNAYTTAMKILKEKVNAEIPAEILNNVAALHYRLGNLNEAMKYLEEALEREKVEAETLDAQYYNSILVTTMYNLARLNEALCVYNKAEKLYKDILKEHPNYIDCYLRLGCMARDKGQIYEASDWFKEALKVNIEHPDTWSLLGNLHLAQQEWGPGQKKFERILQNSTTSNDAYSLIALGNVWLQTLHQPGREKDREKRHQERALALYKQVLKNDPKNIWAANGIGCVLAHKGCINEARDIFAQVREATADFPDVWMNIAHIYVDQKQYINAIQMYENCIRKFRTHHDVEWLTWLGRAQTLAGRARAARTSLLRARRVAPHDPALLYNTALALRRLAAHVLKDERSELRVVLRAVHELHVSHRYFQRLGAAAAAEARTCADLLSQAQWHVARARRQHQEELTLRDKQREQREAFRKQQEEERKRREEEQAKSTVEMLQKRQEYKEKTKNALLFADMPSESKQKGRGRRRDEYISDSGSEQDRPREEGEPKQRKRKRDAEGRKGKTKKKNQRTSDTDSDAPRNKSRKKGERGIGKREKAKMAEDKLGAKQRAKIVSKETISTSESDSDGDHVQKVDRNREVARGPVQLRADQNQRVDPGLKTDPDRRAARKADLDQKVDLAQKALPGRRVALGPKVDLDPKAHRDRVQDPKAVLDQSRRVRRVPGQDPKVDHAVVLDRDLTLDLDLDPVQETLDPRHPNLENQSQLVKMKLSRIFKMTYKHKISLRYSEIAFIVFLIFFG</sequence>
<feature type="domain" description="Tetratricopeptide repeat protein 21A/21B fourth ARM" evidence="6">
    <location>
        <begin position="174"/>
        <end position="329"/>
    </location>
</feature>
<reference evidence="7 8" key="1">
    <citation type="journal article" date="2011" name="Cell">
        <title>The monarch butterfly genome yields insights into long-distance migration.</title>
        <authorList>
            <person name="Zhan S."/>
            <person name="Merlin C."/>
            <person name="Boore J.L."/>
            <person name="Reppert S.M."/>
        </authorList>
    </citation>
    <scope>NUCLEOTIDE SEQUENCE [LARGE SCALE GENOMIC DNA]</scope>
    <source>
        <strain evidence="7">F-2</strain>
    </source>
</reference>
<dbReference type="InterPro" id="IPR056836">
    <property type="entry name" value="ARM_TT21_4th"/>
</dbReference>
<feature type="region of interest" description="Disordered" evidence="5">
    <location>
        <begin position="828"/>
        <end position="1043"/>
    </location>
</feature>
<dbReference type="Gene3D" id="1.25.40.10">
    <property type="entry name" value="Tetratricopeptide repeat domain"/>
    <property type="match status" value="6"/>
</dbReference>
<dbReference type="GO" id="GO:0016593">
    <property type="term" value="C:Cdc73/Paf1 complex"/>
    <property type="evidence" value="ECO:0007669"/>
    <property type="project" value="TreeGrafter"/>
</dbReference>
<feature type="coiled-coil region" evidence="4">
    <location>
        <begin position="461"/>
        <end position="488"/>
    </location>
</feature>
<feature type="repeat" description="TPR" evidence="3">
    <location>
        <begin position="448"/>
        <end position="481"/>
    </location>
</feature>
<dbReference type="eggNOG" id="KOG2002">
    <property type="taxonomic scope" value="Eukaryota"/>
</dbReference>
<evidence type="ECO:0000256" key="4">
    <source>
        <dbReference type="SAM" id="Coils"/>
    </source>
</evidence>
<dbReference type="SUPFAM" id="SSF48452">
    <property type="entry name" value="TPR-like"/>
    <property type="match status" value="2"/>
</dbReference>
<organism evidence="7 8">
    <name type="scientific">Danaus plexippus plexippus</name>
    <dbReference type="NCBI Taxonomy" id="278856"/>
    <lineage>
        <taxon>Eukaryota</taxon>
        <taxon>Metazoa</taxon>
        <taxon>Ecdysozoa</taxon>
        <taxon>Arthropoda</taxon>
        <taxon>Hexapoda</taxon>
        <taxon>Insecta</taxon>
        <taxon>Pterygota</taxon>
        <taxon>Neoptera</taxon>
        <taxon>Endopterygota</taxon>
        <taxon>Lepidoptera</taxon>
        <taxon>Glossata</taxon>
        <taxon>Ditrysia</taxon>
        <taxon>Papilionoidea</taxon>
        <taxon>Nymphalidae</taxon>
        <taxon>Danainae</taxon>
        <taxon>Danaini</taxon>
        <taxon>Danaina</taxon>
        <taxon>Danaus</taxon>
        <taxon>Danaus</taxon>
    </lineage>
</organism>
<feature type="compositionally biased region" description="Basic and acidic residues" evidence="5">
    <location>
        <begin position="905"/>
        <end position="928"/>
    </location>
</feature>
<dbReference type="InterPro" id="IPR013105">
    <property type="entry name" value="TPR_2"/>
</dbReference>
<dbReference type="InterPro" id="IPR031101">
    <property type="entry name" value="Ctr9"/>
</dbReference>
<dbReference type="FunCoup" id="A0A212EL98">
    <property type="interactions" value="1607"/>
</dbReference>
<evidence type="ECO:0000256" key="3">
    <source>
        <dbReference type="PROSITE-ProRule" id="PRU00339"/>
    </source>
</evidence>
<proteinExistence type="predicted"/>
<evidence type="ECO:0000256" key="5">
    <source>
        <dbReference type="SAM" id="MobiDB-lite"/>
    </source>
</evidence>
<keyword evidence="4" id="KW-0175">Coiled coil</keyword>
<dbReference type="FunFam" id="1.25.40.10:FF:000322">
    <property type="entry name" value="RNA polymerase-associated protein CTR9 homolog"/>
    <property type="match status" value="1"/>
</dbReference>
<dbReference type="Pfam" id="PF25068">
    <property type="entry name" value="ARM_TT21_4th"/>
    <property type="match status" value="1"/>
</dbReference>
<evidence type="ECO:0000259" key="6">
    <source>
        <dbReference type="Pfam" id="PF25068"/>
    </source>
</evidence>
<evidence type="ECO:0000313" key="7">
    <source>
        <dbReference type="EMBL" id="OWR42248.1"/>
    </source>
</evidence>
<dbReference type="SMART" id="SM00028">
    <property type="entry name" value="TPR"/>
    <property type="match status" value="11"/>
</dbReference>
<keyword evidence="2 3" id="KW-0802">TPR repeat</keyword>
<feature type="repeat" description="TPR" evidence="3">
    <location>
        <begin position="303"/>
        <end position="336"/>
    </location>
</feature>
<dbReference type="GO" id="GO:0000993">
    <property type="term" value="F:RNA polymerase II complex binding"/>
    <property type="evidence" value="ECO:0007669"/>
    <property type="project" value="TreeGrafter"/>
</dbReference>
<evidence type="ECO:0000256" key="1">
    <source>
        <dbReference type="ARBA" id="ARBA00022737"/>
    </source>
</evidence>